<feature type="region of interest" description="Disordered" evidence="1">
    <location>
        <begin position="1"/>
        <end position="29"/>
    </location>
</feature>
<dbReference type="InParanoid" id="B2W6S6"/>
<protein>
    <submittedName>
        <fullName evidence="2">Uncharacterized protein</fullName>
    </submittedName>
</protein>
<evidence type="ECO:0000313" key="3">
    <source>
        <dbReference type="Proteomes" id="UP000001471"/>
    </source>
</evidence>
<dbReference type="EMBL" id="DS231619">
    <property type="protein sequence ID" value="EDU48434.1"/>
    <property type="molecule type" value="Genomic_DNA"/>
</dbReference>
<dbReference type="Proteomes" id="UP000001471">
    <property type="component" value="Unassembled WGS sequence"/>
</dbReference>
<dbReference type="AlphaFoldDB" id="B2W6S6"/>
<name>B2W6S6_PYRTR</name>
<gene>
    <name evidence="2" type="ORF">PTRG_05514</name>
</gene>
<proteinExistence type="predicted"/>
<sequence>MTTVSTTLKLPDGEGGRDQRRIIPDPRKTSGASYLADSVTGLPLRRWWQADGVAPSRVRGSDDNSVLLQSVQACCKKHRVFATFEGVYGLRALAGCCMSGPD</sequence>
<feature type="compositionally biased region" description="Basic and acidic residues" evidence="1">
    <location>
        <begin position="11"/>
        <end position="28"/>
    </location>
</feature>
<accession>B2W6S6</accession>
<dbReference type="HOGENOM" id="CLU_2278875_0_0_1"/>
<organism evidence="2 3">
    <name type="scientific">Pyrenophora tritici-repentis (strain Pt-1C-BFP)</name>
    <name type="common">Wheat tan spot fungus</name>
    <name type="synonym">Drechslera tritici-repentis</name>
    <dbReference type="NCBI Taxonomy" id="426418"/>
    <lineage>
        <taxon>Eukaryota</taxon>
        <taxon>Fungi</taxon>
        <taxon>Dikarya</taxon>
        <taxon>Ascomycota</taxon>
        <taxon>Pezizomycotina</taxon>
        <taxon>Dothideomycetes</taxon>
        <taxon>Pleosporomycetidae</taxon>
        <taxon>Pleosporales</taxon>
        <taxon>Pleosporineae</taxon>
        <taxon>Pleosporaceae</taxon>
        <taxon>Pyrenophora</taxon>
    </lineage>
</organism>
<evidence type="ECO:0000313" key="2">
    <source>
        <dbReference type="EMBL" id="EDU48434.1"/>
    </source>
</evidence>
<reference evidence="3" key="1">
    <citation type="journal article" date="2013" name="G3 (Bethesda)">
        <title>Comparative genomics of a plant-pathogenic fungus, Pyrenophora tritici-repentis, reveals transduplication and the impact of repeat elements on pathogenicity and population divergence.</title>
        <authorList>
            <person name="Manning V.A."/>
            <person name="Pandelova I."/>
            <person name="Dhillon B."/>
            <person name="Wilhelm L.J."/>
            <person name="Goodwin S.B."/>
            <person name="Berlin A.M."/>
            <person name="Figueroa M."/>
            <person name="Freitag M."/>
            <person name="Hane J.K."/>
            <person name="Henrissat B."/>
            <person name="Holman W.H."/>
            <person name="Kodira C.D."/>
            <person name="Martin J."/>
            <person name="Oliver R.P."/>
            <person name="Robbertse B."/>
            <person name="Schackwitz W."/>
            <person name="Schwartz D.C."/>
            <person name="Spatafora J.W."/>
            <person name="Turgeon B.G."/>
            <person name="Yandava C."/>
            <person name="Young S."/>
            <person name="Zhou S."/>
            <person name="Zeng Q."/>
            <person name="Grigoriev I.V."/>
            <person name="Ma L.-J."/>
            <person name="Ciuffetti L.M."/>
        </authorList>
    </citation>
    <scope>NUCLEOTIDE SEQUENCE [LARGE SCALE GENOMIC DNA]</scope>
    <source>
        <strain evidence="3">Pt-1C-BFP</strain>
    </source>
</reference>
<evidence type="ECO:0000256" key="1">
    <source>
        <dbReference type="SAM" id="MobiDB-lite"/>
    </source>
</evidence>